<dbReference type="EMBL" id="CP133620">
    <property type="protein sequence ID" value="WMV46466.1"/>
    <property type="molecule type" value="Genomic_DNA"/>
</dbReference>
<evidence type="ECO:0000313" key="1">
    <source>
        <dbReference type="EMBL" id="WMV46466.1"/>
    </source>
</evidence>
<keyword evidence="2" id="KW-1185">Reference proteome</keyword>
<dbReference type="Proteomes" id="UP001234989">
    <property type="component" value="Chromosome 9"/>
</dbReference>
<reference evidence="1" key="1">
    <citation type="submission" date="2023-08" db="EMBL/GenBank/DDBJ databases">
        <title>A de novo genome assembly of Solanum verrucosum Schlechtendal, a Mexican diploid species geographically isolated from the other diploid A-genome species in potato relatives.</title>
        <authorList>
            <person name="Hosaka K."/>
        </authorList>
    </citation>
    <scope>NUCLEOTIDE SEQUENCE</scope>
    <source>
        <tissue evidence="1">Young leaves</tissue>
    </source>
</reference>
<evidence type="ECO:0000313" key="2">
    <source>
        <dbReference type="Proteomes" id="UP001234989"/>
    </source>
</evidence>
<sequence>MATRINIGENAGLIPLCEVLPDLLSICNNPDARVGECWTKQGWDLSFRRLLNDWEVGRVASLLEMLGGYHIITDAPNRAIWRHTKDGDFTGGQHLLNAEEYNSIPSVVPQSGVWRR</sequence>
<dbReference type="AlphaFoldDB" id="A0AAF0UJB5"/>
<organism evidence="1 2">
    <name type="scientific">Solanum verrucosum</name>
    <dbReference type="NCBI Taxonomy" id="315347"/>
    <lineage>
        <taxon>Eukaryota</taxon>
        <taxon>Viridiplantae</taxon>
        <taxon>Streptophyta</taxon>
        <taxon>Embryophyta</taxon>
        <taxon>Tracheophyta</taxon>
        <taxon>Spermatophyta</taxon>
        <taxon>Magnoliopsida</taxon>
        <taxon>eudicotyledons</taxon>
        <taxon>Gunneridae</taxon>
        <taxon>Pentapetalae</taxon>
        <taxon>asterids</taxon>
        <taxon>lamiids</taxon>
        <taxon>Solanales</taxon>
        <taxon>Solanaceae</taxon>
        <taxon>Solanoideae</taxon>
        <taxon>Solaneae</taxon>
        <taxon>Solanum</taxon>
    </lineage>
</organism>
<proteinExistence type="predicted"/>
<gene>
    <name evidence="1" type="ORF">MTR67_039851</name>
</gene>
<name>A0AAF0UJB5_SOLVR</name>
<protein>
    <submittedName>
        <fullName evidence="1">Uncharacterized protein</fullName>
    </submittedName>
</protein>
<accession>A0AAF0UJB5</accession>